<protein>
    <recommendedName>
        <fullName evidence="1">4Fe-4S Wbl-type domain-containing protein</fullName>
    </recommendedName>
</protein>
<dbReference type="Pfam" id="PF02467">
    <property type="entry name" value="Whib"/>
    <property type="match status" value="1"/>
</dbReference>
<evidence type="ECO:0000313" key="2">
    <source>
        <dbReference type="EMBL" id="ATW62502.1"/>
    </source>
</evidence>
<proteinExistence type="predicted"/>
<organism evidence="2 3">
    <name type="scientific">Streptomyces phage WRightOn</name>
    <dbReference type="NCBI Taxonomy" id="2053723"/>
    <lineage>
        <taxon>Viruses</taxon>
        <taxon>Duplodnaviria</taxon>
        <taxon>Heunggongvirae</taxon>
        <taxon>Uroviricota</taxon>
        <taxon>Caudoviricetes</taxon>
        <taxon>Beephvirinae</taxon>
        <taxon>Manuelvirus</taxon>
        <taxon>Manuelvirus wrighton</taxon>
    </lineage>
</organism>
<feature type="domain" description="4Fe-4S Wbl-type" evidence="1">
    <location>
        <begin position="15"/>
        <end position="81"/>
    </location>
</feature>
<evidence type="ECO:0000313" key="3">
    <source>
        <dbReference type="Proteomes" id="UP000241007"/>
    </source>
</evidence>
<keyword evidence="3" id="KW-1185">Reference proteome</keyword>
<accession>A0A2H4PI84</accession>
<dbReference type="Proteomes" id="UP000241007">
    <property type="component" value="Segment"/>
</dbReference>
<reference evidence="2 3" key="1">
    <citation type="submission" date="2017-11" db="EMBL/GenBank/DDBJ databases">
        <authorList>
            <person name="Keri A.G."/>
            <person name="Ahn S.H."/>
            <person name="Alvarado I.A."/>
            <person name="Hartigan K.A."/>
            <person name="Shaffer C.D."/>
            <person name="Weston-Hafer K.A."/>
            <person name="Russell D.A."/>
            <person name="Pope W.H."/>
            <person name="Jacobs-Sera D."/>
            <person name="Hendrix R.W."/>
            <person name="Hatfull G.F."/>
        </authorList>
    </citation>
    <scope>NUCLEOTIDE SEQUENCE [LARGE SCALE GENOMIC DNA]</scope>
</reference>
<name>A0A2H4PI84_9CAUD</name>
<gene>
    <name evidence="2" type="ORF">SEA_WRIGHTON_69</name>
</gene>
<dbReference type="EMBL" id="MG515223">
    <property type="protein sequence ID" value="ATW62502.1"/>
    <property type="molecule type" value="Genomic_DNA"/>
</dbReference>
<sequence>MNPFLSLDPDSRSDWADRANCKGKAFELFEYQEVDSPLAKDMKTKTRLQFNYTNFELAAEICIECPVFFECGEHATEDDKYWTVRQGEPPGRFNQEKEAYERKVKYKPSRRDGEDRICQRGHFVKGGGRCRECKKATNQRHRARLKAADGVE</sequence>
<dbReference type="InterPro" id="IPR034768">
    <property type="entry name" value="4FE4S_WBL"/>
</dbReference>
<evidence type="ECO:0000259" key="1">
    <source>
        <dbReference type="Pfam" id="PF02467"/>
    </source>
</evidence>